<dbReference type="Gene3D" id="1.10.3460.10">
    <property type="entry name" value="Chlorophyll a/b binding protein domain"/>
    <property type="match status" value="1"/>
</dbReference>
<accession>A0A8J9X680</accession>
<gene>
    <name evidence="2" type="ORF">PTTT1_LOCUS20342</name>
</gene>
<name>A0A8J9X680_PHATR</name>
<proteinExistence type="predicted"/>
<feature type="signal peptide" evidence="1">
    <location>
        <begin position="1"/>
        <end position="16"/>
    </location>
</feature>
<organism evidence="2">
    <name type="scientific">Phaeodactylum tricornutum</name>
    <name type="common">Diatom</name>
    <dbReference type="NCBI Taxonomy" id="2850"/>
    <lineage>
        <taxon>Eukaryota</taxon>
        <taxon>Sar</taxon>
        <taxon>Stramenopiles</taxon>
        <taxon>Ochrophyta</taxon>
        <taxon>Bacillariophyta</taxon>
        <taxon>Bacillariophyceae</taxon>
        <taxon>Bacillariophycidae</taxon>
        <taxon>Naviculales</taxon>
        <taxon>Phaeodactylaceae</taxon>
        <taxon>Phaeodactylum</taxon>
    </lineage>
</organism>
<feature type="chain" id="PRO_5035456270" description="High light inducible protein" evidence="1">
    <location>
        <begin position="17"/>
        <end position="115"/>
    </location>
</feature>
<evidence type="ECO:0000256" key="1">
    <source>
        <dbReference type="SAM" id="SignalP"/>
    </source>
</evidence>
<evidence type="ECO:0008006" key="3">
    <source>
        <dbReference type="Google" id="ProtNLM"/>
    </source>
</evidence>
<protein>
    <recommendedName>
        <fullName evidence="3">High light inducible protein</fullName>
    </recommendedName>
</protein>
<reference evidence="2" key="1">
    <citation type="submission" date="2022-02" db="EMBL/GenBank/DDBJ databases">
        <authorList>
            <person name="Giguere J D."/>
        </authorList>
    </citation>
    <scope>NUCLEOTIDE SEQUENCE</scope>
    <source>
        <strain evidence="2">CCAP 1055/1</strain>
    </source>
</reference>
<dbReference type="EMBL" id="OU594958">
    <property type="protein sequence ID" value="CAG9282665.1"/>
    <property type="molecule type" value="Genomic_DNA"/>
</dbReference>
<keyword evidence="1" id="KW-0732">Signal</keyword>
<dbReference type="SUPFAM" id="SSF103511">
    <property type="entry name" value="Chlorophyll a-b binding protein"/>
    <property type="match status" value="1"/>
</dbReference>
<dbReference type="AlphaFoldDB" id="A0A8J9X680"/>
<sequence length="115" mass="12891">MLTLLILMTRLSLSESFGVTTPRIFRPAPCRHTHRSLKTTLRHSTLPSETEKGLLLPSWETLPLRRPRQSRDALDTVELVVGRIAMIGALSLLAGEILNGESIWEQVVESVSRFS</sequence>
<dbReference type="Proteomes" id="UP000836788">
    <property type="component" value="Chromosome 17"/>
</dbReference>
<evidence type="ECO:0000313" key="2">
    <source>
        <dbReference type="EMBL" id="CAG9282665.1"/>
    </source>
</evidence>